<evidence type="ECO:0008006" key="3">
    <source>
        <dbReference type="Google" id="ProtNLM"/>
    </source>
</evidence>
<proteinExistence type="predicted"/>
<gene>
    <name evidence="1" type="ORF">ACFSBW_05110</name>
</gene>
<keyword evidence="2" id="KW-1185">Reference proteome</keyword>
<dbReference type="RefSeq" id="WP_256394955.1">
    <property type="nucleotide sequence ID" value="NZ_JANHDJ010000001.1"/>
</dbReference>
<organism evidence="1 2">
    <name type="scientific">Halohasta litorea</name>
    <dbReference type="NCBI Taxonomy" id="869891"/>
    <lineage>
        <taxon>Archaea</taxon>
        <taxon>Methanobacteriati</taxon>
        <taxon>Methanobacteriota</taxon>
        <taxon>Stenosarchaea group</taxon>
        <taxon>Halobacteria</taxon>
        <taxon>Halobacteriales</taxon>
        <taxon>Haloferacaceae</taxon>
        <taxon>Halohasta</taxon>
    </lineage>
</organism>
<name>A0ABD6D634_9EURY</name>
<evidence type="ECO:0000313" key="2">
    <source>
        <dbReference type="Proteomes" id="UP001597052"/>
    </source>
</evidence>
<dbReference type="Proteomes" id="UP001597052">
    <property type="component" value="Unassembled WGS sequence"/>
</dbReference>
<reference evidence="1 2" key="1">
    <citation type="journal article" date="2019" name="Int. J. Syst. Evol. Microbiol.">
        <title>The Global Catalogue of Microorganisms (GCM) 10K type strain sequencing project: providing services to taxonomists for standard genome sequencing and annotation.</title>
        <authorList>
            <consortium name="The Broad Institute Genomics Platform"/>
            <consortium name="The Broad Institute Genome Sequencing Center for Infectious Disease"/>
            <person name="Wu L."/>
            <person name="Ma J."/>
        </authorList>
    </citation>
    <scope>NUCLEOTIDE SEQUENCE [LARGE SCALE GENOMIC DNA]</scope>
    <source>
        <strain evidence="1 2">CGMCC 1.10593</strain>
    </source>
</reference>
<evidence type="ECO:0000313" key="1">
    <source>
        <dbReference type="EMBL" id="MFD1641253.1"/>
    </source>
</evidence>
<protein>
    <recommendedName>
        <fullName evidence="3">Sigma-70, region 4</fullName>
    </recommendedName>
</protein>
<dbReference type="EMBL" id="JBHUDM010000001">
    <property type="protein sequence ID" value="MFD1641253.1"/>
    <property type="molecule type" value="Genomic_DNA"/>
</dbReference>
<comment type="caution">
    <text evidence="1">The sequence shown here is derived from an EMBL/GenBank/DDBJ whole genome shotgun (WGS) entry which is preliminary data.</text>
</comment>
<sequence length="156" mass="17473">MAERGPELTAPERIESGDFSGALRIGSKNEAEVYWYVPKNQIVETTAPESTPDDAETYRLSEETVGEYIHRTERDGSRWSLNQLGEFLRNVASFRDVRILTLRQEEAYALCRISGVDRETAAALLGISETLLADHLSTAQKKITCAFNLVEAVNKH</sequence>
<dbReference type="AlphaFoldDB" id="A0ABD6D634"/>
<accession>A0ABD6D634</accession>